<name>A0A9N9W0S7_9HYPO</name>
<proteinExistence type="predicted"/>
<gene>
    <name evidence="2" type="ORF">CSOL1703_00002654</name>
</gene>
<keyword evidence="3" id="KW-1185">Reference proteome</keyword>
<dbReference type="AlphaFoldDB" id="A0A9N9W0S7"/>
<feature type="region of interest" description="Disordered" evidence="1">
    <location>
        <begin position="22"/>
        <end position="48"/>
    </location>
</feature>
<feature type="compositionally biased region" description="Low complexity" evidence="1">
    <location>
        <begin position="35"/>
        <end position="48"/>
    </location>
</feature>
<evidence type="ECO:0000256" key="1">
    <source>
        <dbReference type="SAM" id="MobiDB-lite"/>
    </source>
</evidence>
<organism evidence="2 3">
    <name type="scientific">Clonostachys solani</name>
    <dbReference type="NCBI Taxonomy" id="160281"/>
    <lineage>
        <taxon>Eukaryota</taxon>
        <taxon>Fungi</taxon>
        <taxon>Dikarya</taxon>
        <taxon>Ascomycota</taxon>
        <taxon>Pezizomycotina</taxon>
        <taxon>Sordariomycetes</taxon>
        <taxon>Hypocreomycetidae</taxon>
        <taxon>Hypocreales</taxon>
        <taxon>Bionectriaceae</taxon>
        <taxon>Clonostachys</taxon>
    </lineage>
</organism>
<protein>
    <submittedName>
        <fullName evidence="2">Uncharacterized protein</fullName>
    </submittedName>
</protein>
<sequence length="70" mass="7491">MSLNTIVPCPPALPLNCGKWPSAPPPPPINPWTISSEAETTPPSSSLPSKLINEAVAHRARLVAKAKERR</sequence>
<evidence type="ECO:0000313" key="3">
    <source>
        <dbReference type="Proteomes" id="UP000775872"/>
    </source>
</evidence>
<reference evidence="2" key="1">
    <citation type="submission" date="2021-10" db="EMBL/GenBank/DDBJ databases">
        <authorList>
            <person name="Piombo E."/>
        </authorList>
    </citation>
    <scope>NUCLEOTIDE SEQUENCE</scope>
</reference>
<accession>A0A9N9W0S7</accession>
<dbReference type="EMBL" id="CABFOC020000002">
    <property type="protein sequence ID" value="CAH0036369.1"/>
    <property type="molecule type" value="Genomic_DNA"/>
</dbReference>
<evidence type="ECO:0000313" key="2">
    <source>
        <dbReference type="EMBL" id="CAH0036369.1"/>
    </source>
</evidence>
<dbReference type="Proteomes" id="UP000775872">
    <property type="component" value="Unassembled WGS sequence"/>
</dbReference>
<comment type="caution">
    <text evidence="2">The sequence shown here is derived from an EMBL/GenBank/DDBJ whole genome shotgun (WGS) entry which is preliminary data.</text>
</comment>